<protein>
    <recommendedName>
        <fullName evidence="4">Yip1 domain-containing protein</fullName>
    </recommendedName>
</protein>
<evidence type="ECO:0000256" key="1">
    <source>
        <dbReference type="SAM" id="Phobius"/>
    </source>
</evidence>
<feature type="transmembrane region" description="Helical" evidence="1">
    <location>
        <begin position="33"/>
        <end position="52"/>
    </location>
</feature>
<sequence>MYHIRLFRGIREPHVEAQQLVKAEKVGGFWTKALLLLVITFLLAALSAYFGIGNEIMSKEIHTRSNTEFEAVKLLFAGGQIIWSMLAAIIILIIPSLFFWALSDIESKKFITMQFYVLTILLIGKIITVPFTILIGLPDISNPFSLGVIGQYLTSHNIILQFLGGITIFNIWAMVLQYKYVKVLSERSRLQTALFVVGFNLILLVISVFLQVMDLEKLL</sequence>
<proteinExistence type="predicted"/>
<feature type="transmembrane region" description="Helical" evidence="1">
    <location>
        <begin position="158"/>
        <end position="181"/>
    </location>
</feature>
<keyword evidence="1" id="KW-0812">Transmembrane</keyword>
<keyword evidence="3" id="KW-1185">Reference proteome</keyword>
<gene>
    <name evidence="2" type="ORF">R4Z09_29275</name>
</gene>
<reference evidence="2 3" key="1">
    <citation type="submission" date="2023-10" db="EMBL/GenBank/DDBJ databases">
        <title>Niallia locisalis sp.nov. isolated from a salt pond sample.</title>
        <authorList>
            <person name="Li X.-J."/>
            <person name="Dong L."/>
        </authorList>
    </citation>
    <scope>NUCLEOTIDE SEQUENCE [LARGE SCALE GENOMIC DNA]</scope>
    <source>
        <strain evidence="2 3">DSM 29761</strain>
    </source>
</reference>
<evidence type="ECO:0000313" key="3">
    <source>
        <dbReference type="Proteomes" id="UP001357223"/>
    </source>
</evidence>
<evidence type="ECO:0000313" key="2">
    <source>
        <dbReference type="EMBL" id="WVX81235.1"/>
    </source>
</evidence>
<evidence type="ECO:0008006" key="4">
    <source>
        <dbReference type="Google" id="ProtNLM"/>
    </source>
</evidence>
<dbReference type="EMBL" id="CP137640">
    <property type="protein sequence ID" value="WVX81235.1"/>
    <property type="molecule type" value="Genomic_DNA"/>
</dbReference>
<feature type="transmembrane region" description="Helical" evidence="1">
    <location>
        <begin position="115"/>
        <end position="138"/>
    </location>
</feature>
<feature type="transmembrane region" description="Helical" evidence="1">
    <location>
        <begin position="193"/>
        <end position="213"/>
    </location>
</feature>
<keyword evidence="1" id="KW-1133">Transmembrane helix</keyword>
<keyword evidence="1" id="KW-0472">Membrane</keyword>
<dbReference type="Proteomes" id="UP001357223">
    <property type="component" value="Chromosome"/>
</dbReference>
<feature type="transmembrane region" description="Helical" evidence="1">
    <location>
        <begin position="81"/>
        <end position="103"/>
    </location>
</feature>
<name>A0ABZ2CFE1_9BACI</name>
<accession>A0ABZ2CFE1</accession>
<organism evidence="2 3">
    <name type="scientific">Niallia oryzisoli</name>
    <dbReference type="NCBI Taxonomy" id="1737571"/>
    <lineage>
        <taxon>Bacteria</taxon>
        <taxon>Bacillati</taxon>
        <taxon>Bacillota</taxon>
        <taxon>Bacilli</taxon>
        <taxon>Bacillales</taxon>
        <taxon>Bacillaceae</taxon>
        <taxon>Niallia</taxon>
    </lineage>
</organism>
<dbReference type="RefSeq" id="WP_338450165.1">
    <property type="nucleotide sequence ID" value="NZ_CP137640.1"/>
</dbReference>